<dbReference type="Pfam" id="PF03237">
    <property type="entry name" value="Terminase_6N"/>
    <property type="match status" value="1"/>
</dbReference>
<comment type="caution">
    <text evidence="1">The sequence shown here is derived from an EMBL/GenBank/DDBJ whole genome shotgun (WGS) entry which is preliminary data.</text>
</comment>
<accession>A0ABR4YH74</accession>
<protein>
    <submittedName>
        <fullName evidence="1">Terminase</fullName>
    </submittedName>
</protein>
<evidence type="ECO:0000313" key="1">
    <source>
        <dbReference type="EMBL" id="KHE41101.1"/>
    </source>
</evidence>
<evidence type="ECO:0000313" key="2">
    <source>
        <dbReference type="Proteomes" id="UP000030889"/>
    </source>
</evidence>
<dbReference type="EMBL" id="JRGF01000015">
    <property type="protein sequence ID" value="KHE41101.1"/>
    <property type="molecule type" value="Genomic_DNA"/>
</dbReference>
<organism evidence="1 2">
    <name type="scientific">Alistipes inops</name>
    <dbReference type="NCBI Taxonomy" id="1501391"/>
    <lineage>
        <taxon>Bacteria</taxon>
        <taxon>Pseudomonadati</taxon>
        <taxon>Bacteroidota</taxon>
        <taxon>Bacteroidia</taxon>
        <taxon>Bacteroidales</taxon>
        <taxon>Rikenellaceae</taxon>
        <taxon>Alistipes</taxon>
    </lineage>
</organism>
<dbReference type="Proteomes" id="UP000030889">
    <property type="component" value="Unassembled WGS sequence"/>
</dbReference>
<proteinExistence type="predicted"/>
<name>A0ABR4YH74_9BACT</name>
<dbReference type="NCBIfam" id="TIGR01630">
    <property type="entry name" value="psiM2_ORF9"/>
    <property type="match status" value="1"/>
</dbReference>
<dbReference type="InterPro" id="IPR006517">
    <property type="entry name" value="Phage_terminase_lsu-like_C"/>
</dbReference>
<reference evidence="1 2" key="1">
    <citation type="submission" date="2014-09" db="EMBL/GenBank/DDBJ databases">
        <title>Alistipes sp. 627, sp. nov., a novel member of the family Rikenellaceae isolated from human faeces.</title>
        <authorList>
            <person name="Shkoporov A.N."/>
            <person name="Chaplin A.V."/>
            <person name="Motuzova O.V."/>
            <person name="Kafarskaia L.I."/>
            <person name="Khokhlova E.V."/>
            <person name="Efimov B.A."/>
        </authorList>
    </citation>
    <scope>NUCLEOTIDE SEQUENCE [LARGE SCALE GENOMIC DNA]</scope>
    <source>
        <strain evidence="1 2">627</strain>
    </source>
</reference>
<gene>
    <name evidence="1" type="ORF">LG35_09300</name>
</gene>
<dbReference type="RefSeq" id="WP_035474187.1">
    <property type="nucleotide sequence ID" value="NZ_JRGF01000015.1"/>
</dbReference>
<keyword evidence="2" id="KW-1185">Reference proteome</keyword>
<sequence length="478" mass="54385">MERAKEKTEVPAFTEFADRVFPGLEKGGFHAAYYRVLEAFARGRIRRLMVTIPPQHGKSLGSTTLLPAYMLGLDPDLKIAIASYSAALANRFNKRVQRIMDSALYRALFPGTSIKRAGERSDYVRTADMAEVIGCSGELLSVGREGSLTGNRVDVFILDDLYKDAMEANSPLIRENCWEWYTSVVRTRMHNASRELIVFTRWHEEDLIGQLVAKEEVTELKSWNQIERENGNGWLLLNFEAVKRSPPTEIDPRSEGEPLWGERHSTGLLAERMKLDPLRFECMYQGHPSAAQGLLYGDRFMLYEQLPETLVRYANYTDTADTGDDYLCSVCYAVDAQRRIYVTEVVYSREGMEVTEEVVAVMLQQVPGCDVLVESNNGGRGFARAVSRLCPNHRIGWFCQSANKEARILSNASAVLRNICMPVDWVARWPEFAHDLLSYRRIFRTNRWHDAPDVLTGIAEREICGTLSKKIRALSFKR</sequence>